<accession>A0A1Q9EPR4</accession>
<dbReference type="AlphaFoldDB" id="A0A1Q9EPR4"/>
<evidence type="ECO:0000313" key="1">
    <source>
        <dbReference type="EMBL" id="OLQ09378.1"/>
    </source>
</evidence>
<gene>
    <name evidence="1" type="ORF">AK812_SmicGene7037</name>
</gene>
<dbReference type="Proteomes" id="UP000186817">
    <property type="component" value="Unassembled WGS sequence"/>
</dbReference>
<organism evidence="1 2">
    <name type="scientific">Symbiodinium microadriaticum</name>
    <name type="common">Dinoflagellate</name>
    <name type="synonym">Zooxanthella microadriatica</name>
    <dbReference type="NCBI Taxonomy" id="2951"/>
    <lineage>
        <taxon>Eukaryota</taxon>
        <taxon>Sar</taxon>
        <taxon>Alveolata</taxon>
        <taxon>Dinophyceae</taxon>
        <taxon>Suessiales</taxon>
        <taxon>Symbiodiniaceae</taxon>
        <taxon>Symbiodinium</taxon>
    </lineage>
</organism>
<protein>
    <recommendedName>
        <fullName evidence="3">C3H1-type domain-containing protein</fullName>
    </recommendedName>
</protein>
<reference evidence="1 2" key="1">
    <citation type="submission" date="2016-02" db="EMBL/GenBank/DDBJ databases">
        <title>Genome analysis of coral dinoflagellate symbionts highlights evolutionary adaptations to a symbiotic lifestyle.</title>
        <authorList>
            <person name="Aranda M."/>
            <person name="Li Y."/>
            <person name="Liew Y.J."/>
            <person name="Baumgarten S."/>
            <person name="Simakov O."/>
            <person name="Wilson M."/>
            <person name="Piel J."/>
            <person name="Ashoor H."/>
            <person name="Bougouffa S."/>
            <person name="Bajic V.B."/>
            <person name="Ryu T."/>
            <person name="Ravasi T."/>
            <person name="Bayer T."/>
            <person name="Micklem G."/>
            <person name="Kim H."/>
            <person name="Bhak J."/>
            <person name="Lajeunesse T.C."/>
            <person name="Voolstra C.R."/>
        </authorList>
    </citation>
    <scope>NUCLEOTIDE SEQUENCE [LARGE SCALE GENOMIC DNA]</scope>
    <source>
        <strain evidence="1 2">CCMP2467</strain>
    </source>
</reference>
<name>A0A1Q9EPR4_SYMMI</name>
<evidence type="ECO:0000313" key="2">
    <source>
        <dbReference type="Proteomes" id="UP000186817"/>
    </source>
</evidence>
<dbReference type="OrthoDB" id="414757at2759"/>
<sequence length="245" mass="26923">MLSQAQLDGLKLKSKFTFIDVEEGSESSSLRRCTSTPSMTHSQSAQCEDGYLAGLLAEARLSLQFRIPQRALTETTDIAFPPTPVPQSIGVACDQDSLPGSLGHPHFCRRPCVLLALGQCRSGTACKFCHLVHDNGKPKSFSKHIRERIHSMKGSAKLRLLRDSLQHKVQKVPALASQVAGLSDIIEEGLRHDATESTESTGSQLHKKVAGMTVSAMLGDMFTRDIEPAVQHRLQEELRRLRIEA</sequence>
<evidence type="ECO:0008006" key="3">
    <source>
        <dbReference type="Google" id="ProtNLM"/>
    </source>
</evidence>
<dbReference type="EMBL" id="LSRX01000098">
    <property type="protein sequence ID" value="OLQ09378.1"/>
    <property type="molecule type" value="Genomic_DNA"/>
</dbReference>
<keyword evidence="2" id="KW-1185">Reference proteome</keyword>
<proteinExistence type="predicted"/>
<comment type="caution">
    <text evidence="1">The sequence shown here is derived from an EMBL/GenBank/DDBJ whole genome shotgun (WGS) entry which is preliminary data.</text>
</comment>